<accession>A0A1I6KL48</accession>
<sequence length="53" mass="5752">MIIGSPFSVASGEAHRSITDVCMLSNLREGAASVRYERGIIKLRYDGPVLEGK</sequence>
<organism evidence="1 2">
    <name type="scientific">Halomicrobium zhouii</name>
    <dbReference type="NCBI Taxonomy" id="767519"/>
    <lineage>
        <taxon>Archaea</taxon>
        <taxon>Methanobacteriati</taxon>
        <taxon>Methanobacteriota</taxon>
        <taxon>Stenosarchaea group</taxon>
        <taxon>Halobacteria</taxon>
        <taxon>Halobacteriales</taxon>
        <taxon>Haloarculaceae</taxon>
        <taxon>Halomicrobium</taxon>
    </lineage>
</organism>
<gene>
    <name evidence="1" type="ORF">SAMN05216559_0945</name>
</gene>
<dbReference type="EMBL" id="FOZK01000001">
    <property type="protein sequence ID" value="SFR91610.1"/>
    <property type="molecule type" value="Genomic_DNA"/>
</dbReference>
<proteinExistence type="predicted"/>
<dbReference type="AlphaFoldDB" id="A0A1I6KL48"/>
<keyword evidence="2" id="KW-1185">Reference proteome</keyword>
<dbReference type="STRING" id="767519.SAMN05216559_0945"/>
<protein>
    <submittedName>
        <fullName evidence="1">Uncharacterized protein</fullName>
    </submittedName>
</protein>
<dbReference type="Proteomes" id="UP000199062">
    <property type="component" value="Unassembled WGS sequence"/>
</dbReference>
<evidence type="ECO:0000313" key="1">
    <source>
        <dbReference type="EMBL" id="SFR91610.1"/>
    </source>
</evidence>
<reference evidence="1 2" key="1">
    <citation type="submission" date="2016-10" db="EMBL/GenBank/DDBJ databases">
        <authorList>
            <person name="de Groot N.N."/>
        </authorList>
    </citation>
    <scope>NUCLEOTIDE SEQUENCE [LARGE SCALE GENOMIC DNA]</scope>
    <source>
        <strain evidence="1 2">CGMCC 1.10457</strain>
    </source>
</reference>
<name>A0A1I6KL48_9EURY</name>
<evidence type="ECO:0000313" key="2">
    <source>
        <dbReference type="Proteomes" id="UP000199062"/>
    </source>
</evidence>